<reference evidence="4" key="1">
    <citation type="submission" date="2014-05" db="EMBL/GenBank/DDBJ databases">
        <authorList>
            <person name="Horn Fabian"/>
        </authorList>
    </citation>
    <scope>NUCLEOTIDE SEQUENCE</scope>
</reference>
<evidence type="ECO:0000313" key="6">
    <source>
        <dbReference type="Proteomes" id="UP000756710"/>
    </source>
</evidence>
<dbReference type="InterPro" id="IPR041698">
    <property type="entry name" value="Methyltransf_25"/>
</dbReference>
<evidence type="ECO:0000256" key="2">
    <source>
        <dbReference type="ARBA" id="ARBA00022679"/>
    </source>
</evidence>
<keyword evidence="2 4" id="KW-0808">Transferase</keyword>
<evidence type="ECO:0000259" key="3">
    <source>
        <dbReference type="Pfam" id="PF13649"/>
    </source>
</evidence>
<dbReference type="EMBL" id="JAGGLR010000033">
    <property type="protein sequence ID" value="MBP2067782.1"/>
    <property type="molecule type" value="Genomic_DNA"/>
</dbReference>
<dbReference type="InterPro" id="IPR029063">
    <property type="entry name" value="SAM-dependent_MTases_sf"/>
</dbReference>
<keyword evidence="6" id="KW-1185">Reference proteome</keyword>
<dbReference type="AlphaFoldDB" id="A0A060ZLH1"/>
<sequence length="349" mass="36874">MSNSTTDGDRFEDSAAASPVGVLTAVSELGTAAEQAAIVRLALSSGLLVRCAEPADEAELARALNVPPAVMTDVCSVLVSLGALHRDGTRVRLTQEWAPLANGGVDLTLRRSLDGAAVRQHLLSSAFSNPDTYWKLDDGQRGALADAVTLATTTEFGRNAVMGAIAGVPELQQTLETGARWLELGCGVAGMLLGTAHAFPRVTAVGVDIAPNLLKLAQERAEELGIGDRVTFIHDDATSYTDGEPFDIVFWSQFFFPGDTRKAALANAFERLRPGGMLVCPILPGDQEPAETGSPMAQQAALNVLLFGGWGVPFRTGDALAEEVDAAGFAEIRTYRESLPILMTARRPA</sequence>
<dbReference type="SUPFAM" id="SSF53335">
    <property type="entry name" value="S-adenosyl-L-methionine-dependent methyltransferases"/>
    <property type="match status" value="1"/>
</dbReference>
<dbReference type="HOGENOM" id="CLU_794358_0_0_11"/>
<dbReference type="CDD" id="cd02440">
    <property type="entry name" value="AdoMet_MTases"/>
    <property type="match status" value="1"/>
</dbReference>
<keyword evidence="1 4" id="KW-0489">Methyltransferase</keyword>
<dbReference type="Pfam" id="PF13649">
    <property type="entry name" value="Methyltransf_25"/>
    <property type="match status" value="1"/>
</dbReference>
<evidence type="ECO:0000313" key="5">
    <source>
        <dbReference type="EMBL" id="MBP2067782.1"/>
    </source>
</evidence>
<dbReference type="EMBL" id="LK022848">
    <property type="protein sequence ID" value="CDR06940.1"/>
    <property type="molecule type" value="Genomic_DNA"/>
</dbReference>
<accession>A0A060ZLH1</accession>
<organism evidence="4">
    <name type="scientific">Streptomyces iranensis</name>
    <dbReference type="NCBI Taxonomy" id="576784"/>
    <lineage>
        <taxon>Bacteria</taxon>
        <taxon>Bacillati</taxon>
        <taxon>Actinomycetota</taxon>
        <taxon>Actinomycetes</taxon>
        <taxon>Kitasatosporales</taxon>
        <taxon>Streptomycetaceae</taxon>
        <taxon>Streptomyces</taxon>
        <taxon>Streptomyces violaceusniger group</taxon>
    </lineage>
</organism>
<dbReference type="Proteomes" id="UP000756710">
    <property type="component" value="Unassembled WGS sequence"/>
</dbReference>
<feature type="domain" description="Methyltransferase" evidence="3">
    <location>
        <begin position="182"/>
        <end position="276"/>
    </location>
</feature>
<protein>
    <submittedName>
        <fullName evidence="4">Methyltransferase type 11</fullName>
    </submittedName>
    <submittedName>
        <fullName evidence="5">SAM-dependent methyltransferase</fullName>
    </submittedName>
</protein>
<dbReference type="PANTHER" id="PTHR43861">
    <property type="entry name" value="TRANS-ACONITATE 2-METHYLTRANSFERASE-RELATED"/>
    <property type="match status" value="1"/>
</dbReference>
<dbReference type="RefSeq" id="WP_044570571.1">
    <property type="nucleotide sequence ID" value="NZ_BAABDR010000005.1"/>
</dbReference>
<evidence type="ECO:0000313" key="4">
    <source>
        <dbReference type="EMBL" id="CDR06940.1"/>
    </source>
</evidence>
<dbReference type="GO" id="GO:0017000">
    <property type="term" value="P:antibiotic biosynthetic process"/>
    <property type="evidence" value="ECO:0007669"/>
    <property type="project" value="UniProtKB-ARBA"/>
</dbReference>
<dbReference type="Gene3D" id="3.40.50.150">
    <property type="entry name" value="Vaccinia Virus protein VP39"/>
    <property type="match status" value="1"/>
</dbReference>
<name>A0A060ZLH1_9ACTN</name>
<dbReference type="Gene3D" id="1.10.10.10">
    <property type="entry name" value="Winged helix-like DNA-binding domain superfamily/Winged helix DNA-binding domain"/>
    <property type="match status" value="1"/>
</dbReference>
<evidence type="ECO:0000256" key="1">
    <source>
        <dbReference type="ARBA" id="ARBA00022603"/>
    </source>
</evidence>
<dbReference type="GO" id="GO:0032259">
    <property type="term" value="P:methylation"/>
    <property type="evidence" value="ECO:0007669"/>
    <property type="project" value="UniProtKB-KW"/>
</dbReference>
<proteinExistence type="predicted"/>
<dbReference type="InterPro" id="IPR036388">
    <property type="entry name" value="WH-like_DNA-bd_sf"/>
</dbReference>
<reference evidence="5 6" key="2">
    <citation type="submission" date="2021-03" db="EMBL/GenBank/DDBJ databases">
        <title>Genomic Encyclopedia of Type Strains, Phase IV (KMG-IV): sequencing the most valuable type-strain genomes for metagenomic binning, comparative biology and taxonomic classification.</title>
        <authorList>
            <person name="Goeker M."/>
        </authorList>
    </citation>
    <scope>NUCLEOTIDE SEQUENCE [LARGE SCALE GENOMIC DNA]</scope>
    <source>
        <strain evidence="5 6">DSM 41954</strain>
    </source>
</reference>
<dbReference type="PANTHER" id="PTHR43861:SF1">
    <property type="entry name" value="TRANS-ACONITATE 2-METHYLTRANSFERASE"/>
    <property type="match status" value="1"/>
</dbReference>
<gene>
    <name evidence="5" type="ORF">J2Z30_008849</name>
    <name evidence="4" type="ORF">SIRAN3806</name>
</gene>
<dbReference type="GO" id="GO:0008168">
    <property type="term" value="F:methyltransferase activity"/>
    <property type="evidence" value="ECO:0007669"/>
    <property type="project" value="UniProtKB-KW"/>
</dbReference>